<dbReference type="AlphaFoldDB" id="A0A1J5QSB7"/>
<dbReference type="Gene3D" id="2.130.10.10">
    <property type="entry name" value="YVTN repeat-like/Quinoprotein amine dehydrogenase"/>
    <property type="match status" value="2"/>
</dbReference>
<accession>A0A1J5QSB7</accession>
<dbReference type="InterPro" id="IPR051200">
    <property type="entry name" value="Host-pathogen_enzymatic-act"/>
</dbReference>
<sequence>MTSSTSRILSCLTLLACLASAAHAAPISREVRTIEVPGHALRSFDIGYAHDGVYAFADRSNRSVDLIDTRGLRFLGRIPGFAGPLRGGQGGPNGVVIVGRRQVWAGDGGSRVRVADIRSRRIVATVATGGSQHVDELAYDAKDHLVIAANNADHPPFLSFISTDAPYRVRARLMLPQATDGLEQPLWDPRSGMVYAAIPQLHGIAAQGGIAVIDPRTGHLVGMRELSRCMPAGLALSPGGSLLVGCSDDAVAAGFKAMSILLDPASGKVLRTFDQVGGSDEVWYDRALGAFLLAAVANPGGPVLGVIDARDGRWVANLPSGRHAHSVAADPINGRAFVPVAAGDGACARGCVKVFAK</sequence>
<reference evidence="1" key="1">
    <citation type="submission" date="2016-10" db="EMBL/GenBank/DDBJ databases">
        <title>Sequence of Gallionella enrichment culture.</title>
        <authorList>
            <person name="Poehlein A."/>
            <person name="Muehling M."/>
            <person name="Daniel R."/>
        </authorList>
    </citation>
    <scope>NUCLEOTIDE SEQUENCE</scope>
</reference>
<protein>
    <recommendedName>
        <fullName evidence="2">Cytochrome C nitrite reductase</fullName>
    </recommendedName>
</protein>
<dbReference type="PANTHER" id="PTHR47197:SF3">
    <property type="entry name" value="DIHYDRO-HEME D1 DEHYDROGENASE"/>
    <property type="match status" value="1"/>
</dbReference>
<evidence type="ECO:0008006" key="2">
    <source>
        <dbReference type="Google" id="ProtNLM"/>
    </source>
</evidence>
<dbReference type="InterPro" id="IPR011048">
    <property type="entry name" value="Haem_d1_sf"/>
</dbReference>
<dbReference type="PANTHER" id="PTHR47197">
    <property type="entry name" value="PROTEIN NIRF"/>
    <property type="match status" value="1"/>
</dbReference>
<organism evidence="1">
    <name type="scientific">mine drainage metagenome</name>
    <dbReference type="NCBI Taxonomy" id="410659"/>
    <lineage>
        <taxon>unclassified sequences</taxon>
        <taxon>metagenomes</taxon>
        <taxon>ecological metagenomes</taxon>
    </lineage>
</organism>
<comment type="caution">
    <text evidence="1">The sequence shown here is derived from an EMBL/GenBank/DDBJ whole genome shotgun (WGS) entry which is preliminary data.</text>
</comment>
<dbReference type="EMBL" id="MLJW01000492">
    <property type="protein sequence ID" value="OIQ86242.1"/>
    <property type="molecule type" value="Genomic_DNA"/>
</dbReference>
<gene>
    <name evidence="1" type="ORF">GALL_319200</name>
</gene>
<evidence type="ECO:0000313" key="1">
    <source>
        <dbReference type="EMBL" id="OIQ86242.1"/>
    </source>
</evidence>
<name>A0A1J5QSB7_9ZZZZ</name>
<proteinExistence type="predicted"/>
<dbReference type="InterPro" id="IPR015943">
    <property type="entry name" value="WD40/YVTN_repeat-like_dom_sf"/>
</dbReference>
<dbReference type="SUPFAM" id="SSF51004">
    <property type="entry name" value="C-terminal (heme d1) domain of cytochrome cd1-nitrite reductase"/>
    <property type="match status" value="1"/>
</dbReference>